<feature type="signal peptide" evidence="1">
    <location>
        <begin position="1"/>
        <end position="23"/>
    </location>
</feature>
<dbReference type="SUPFAM" id="SSF56935">
    <property type="entry name" value="Porins"/>
    <property type="match status" value="1"/>
</dbReference>
<dbReference type="Gene3D" id="2.40.160.10">
    <property type="entry name" value="Porin"/>
    <property type="match status" value="1"/>
</dbReference>
<protein>
    <submittedName>
        <fullName evidence="2">TorF family putative porin</fullName>
    </submittedName>
</protein>
<accession>A0ABV7AHC9</accession>
<name>A0ABV7AHC9_9RHOB</name>
<evidence type="ECO:0000313" key="2">
    <source>
        <dbReference type="EMBL" id="MFC2968392.1"/>
    </source>
</evidence>
<dbReference type="InterPro" id="IPR010239">
    <property type="entry name" value="CHP02001"/>
</dbReference>
<keyword evidence="1" id="KW-0732">Signal</keyword>
<dbReference type="Pfam" id="PF09694">
    <property type="entry name" value="Gcw_chp"/>
    <property type="match status" value="1"/>
</dbReference>
<dbReference type="Proteomes" id="UP001595443">
    <property type="component" value="Unassembled WGS sequence"/>
</dbReference>
<dbReference type="EMBL" id="JBHRSK010000006">
    <property type="protein sequence ID" value="MFC2968392.1"/>
    <property type="molecule type" value="Genomic_DNA"/>
</dbReference>
<comment type="caution">
    <text evidence="2">The sequence shown here is derived from an EMBL/GenBank/DDBJ whole genome shotgun (WGS) entry which is preliminary data.</text>
</comment>
<reference evidence="3" key="1">
    <citation type="journal article" date="2019" name="Int. J. Syst. Evol. Microbiol.">
        <title>The Global Catalogue of Microorganisms (GCM) 10K type strain sequencing project: providing services to taxonomists for standard genome sequencing and annotation.</title>
        <authorList>
            <consortium name="The Broad Institute Genomics Platform"/>
            <consortium name="The Broad Institute Genome Sequencing Center for Infectious Disease"/>
            <person name="Wu L."/>
            <person name="Ma J."/>
        </authorList>
    </citation>
    <scope>NUCLEOTIDE SEQUENCE [LARGE SCALE GENOMIC DNA]</scope>
    <source>
        <strain evidence="3">KCTC 62192</strain>
    </source>
</reference>
<sequence>MRAHLPFLPVVALSLLSAPAAAAAAELTIDGNLTLTSRYMASGQQQTTGAAFQPSIELGYGGAYAGLWASNLSSSLAGHSAEFDISLGYRTQFGPLAVDLGYVRYFYTAPWDASSGQLVLDLSGAPAEGTELGLNIAYDPDARESDISASIGQQIGERFAVAAGYGRVENSHSYWSVGGSYALSDAANVDLTWHDTTVDKGIAVLSLSYDFSLR</sequence>
<dbReference type="RefSeq" id="WP_377833093.1">
    <property type="nucleotide sequence ID" value="NZ_JBHRSK010000006.1"/>
</dbReference>
<gene>
    <name evidence="2" type="ORF">ACFOES_09830</name>
</gene>
<evidence type="ECO:0000256" key="1">
    <source>
        <dbReference type="SAM" id="SignalP"/>
    </source>
</evidence>
<organism evidence="2 3">
    <name type="scientific">Acidimangrovimonas pyrenivorans</name>
    <dbReference type="NCBI Taxonomy" id="2030798"/>
    <lineage>
        <taxon>Bacteria</taxon>
        <taxon>Pseudomonadati</taxon>
        <taxon>Pseudomonadota</taxon>
        <taxon>Alphaproteobacteria</taxon>
        <taxon>Rhodobacterales</taxon>
        <taxon>Paracoccaceae</taxon>
        <taxon>Acidimangrovimonas</taxon>
    </lineage>
</organism>
<dbReference type="NCBIfam" id="TIGR02001">
    <property type="entry name" value="gcw_chp"/>
    <property type="match status" value="1"/>
</dbReference>
<evidence type="ECO:0000313" key="3">
    <source>
        <dbReference type="Proteomes" id="UP001595443"/>
    </source>
</evidence>
<keyword evidence="3" id="KW-1185">Reference proteome</keyword>
<feature type="chain" id="PRO_5045376615" evidence="1">
    <location>
        <begin position="24"/>
        <end position="214"/>
    </location>
</feature>
<dbReference type="InterPro" id="IPR023614">
    <property type="entry name" value="Porin_dom_sf"/>
</dbReference>
<proteinExistence type="predicted"/>